<dbReference type="Gene3D" id="3.40.50.1460">
    <property type="match status" value="1"/>
</dbReference>
<dbReference type="RefSeq" id="WP_320509510.1">
    <property type="nucleotide sequence ID" value="NZ_JAXCLW010000004.1"/>
</dbReference>
<dbReference type="InterPro" id="IPR019775">
    <property type="entry name" value="WD40_repeat_CS"/>
</dbReference>
<keyword evidence="6" id="KW-1185">Reference proteome</keyword>
<keyword evidence="4" id="KW-0732">Signal</keyword>
<dbReference type="EMBL" id="JAXCLW010000004">
    <property type="protein sequence ID" value="MDY0884447.1"/>
    <property type="molecule type" value="Genomic_DNA"/>
</dbReference>
<feature type="chain" id="PRO_5046905376" evidence="4">
    <location>
        <begin position="28"/>
        <end position="797"/>
    </location>
</feature>
<dbReference type="PROSITE" id="PS00678">
    <property type="entry name" value="WD_REPEATS_1"/>
    <property type="match status" value="1"/>
</dbReference>
<evidence type="ECO:0000313" key="5">
    <source>
        <dbReference type="EMBL" id="MDY0884447.1"/>
    </source>
</evidence>
<keyword evidence="2" id="KW-0677">Repeat</keyword>
<evidence type="ECO:0000256" key="2">
    <source>
        <dbReference type="ARBA" id="ARBA00022737"/>
    </source>
</evidence>
<organism evidence="5 6">
    <name type="scientific">Dongia soli</name>
    <dbReference type="NCBI Taxonomy" id="600628"/>
    <lineage>
        <taxon>Bacteria</taxon>
        <taxon>Pseudomonadati</taxon>
        <taxon>Pseudomonadota</taxon>
        <taxon>Alphaproteobacteria</taxon>
        <taxon>Rhodospirillales</taxon>
        <taxon>Dongiaceae</taxon>
        <taxon>Dongia</taxon>
    </lineage>
</organism>
<evidence type="ECO:0000313" key="6">
    <source>
        <dbReference type="Proteomes" id="UP001279642"/>
    </source>
</evidence>
<sequence>MIRRSRLFSLATLAGLSTGLAASHAIAQDVTGSINNTITQSITGSISDAISSTITENVVYAKAKLRVSMPLLRFKQFAVATGGNHLALRAEDGSIRVWNLQRGSQGRAITGTAANAIFVPSADGSRLLIGDATGKVDIRDALTGKPGLGLTGQGGQITQLMTSNDAQFVLIGYGSGVVEYWDVNKRSRLWQGHAGKTAVTAIAMAPGDDKAAVGLADGSLGSIDLKTGKVAPLGKTDQAVETMQFSADGKRVAAISCSGQASLLTLGGKAVAAGAKLPIGDGIVAVADTLRVAAVAQGKAISVVDLASGQSIAQVTGETDRVIGIQIDDKAQRLIAATADGKLIVWDLAAKKELLSIFISPTGWALVDRQGRFDGTADALQNVSWNANKLNFPVTTLQQAFSDPGLLAAALKKSAREPRAVPQSMEKGLPLPPKIEIEPVPNDKVAGKPYQLIVIAEDQGGGIKDVRLYHNGKIVSVGAMLEQKDAENDGRHIRVVGYNVWPTPGANVFQAVATGAYDNEGQKAEFRETFTGQAGAGILNIIAVGVSKYPNLAPTDQLRVASSDAQAVASTVGGRAKPVFKSVQTRQLLDGQATRANILQALGALKNTKPEDAILLFLSGHGFGNEDDWYFIPSDARFDDPKSWLKASEIRNALQAAGAQRVFVVVDSCYSGGTVDRFNAVTSFQTRFLDNGLRSAGVQVLTATRRDQMAPESVQLGYGFLTYVVLQGLQGAADKYPKDGVVTSQEVARYTYDTIPQVFLQQKERNPRAFAQAYGEAIQEPAIYSLGADLTLGAVGK</sequence>
<dbReference type="SMART" id="SM00320">
    <property type="entry name" value="WD40"/>
    <property type="match status" value="5"/>
</dbReference>
<evidence type="ECO:0000256" key="1">
    <source>
        <dbReference type="ARBA" id="ARBA00022574"/>
    </source>
</evidence>
<name>A0ABU5EDR3_9PROT</name>
<feature type="signal peptide" evidence="4">
    <location>
        <begin position="1"/>
        <end position="27"/>
    </location>
</feature>
<comment type="caution">
    <text evidence="5">The sequence shown here is derived from an EMBL/GenBank/DDBJ whole genome shotgun (WGS) entry which is preliminary data.</text>
</comment>
<proteinExistence type="predicted"/>
<accession>A0ABU5EDR3</accession>
<reference evidence="5 6" key="1">
    <citation type="journal article" date="2016" name="Antonie Van Leeuwenhoek">
        <title>Dongia soli sp. nov., isolated from soil from Dokdo, Korea.</title>
        <authorList>
            <person name="Kim D.U."/>
            <person name="Lee H."/>
            <person name="Kim H."/>
            <person name="Kim S.G."/>
            <person name="Ka J.O."/>
        </authorList>
    </citation>
    <scope>NUCLEOTIDE SEQUENCE [LARGE SCALE GENOMIC DNA]</scope>
    <source>
        <strain evidence="5 6">D78</strain>
    </source>
</reference>
<dbReference type="InterPro" id="IPR015943">
    <property type="entry name" value="WD40/YVTN_repeat-like_dom_sf"/>
</dbReference>
<dbReference type="PANTHER" id="PTHR19879">
    <property type="entry name" value="TRANSCRIPTION INITIATION FACTOR TFIID"/>
    <property type="match status" value="1"/>
</dbReference>
<feature type="repeat" description="WD" evidence="3">
    <location>
        <begin position="315"/>
        <end position="356"/>
    </location>
</feature>
<dbReference type="PANTHER" id="PTHR19879:SF9">
    <property type="entry name" value="TRANSCRIPTION INITIATION FACTOR TFIID SUBUNIT 5"/>
    <property type="match status" value="1"/>
</dbReference>
<evidence type="ECO:0000256" key="3">
    <source>
        <dbReference type="PROSITE-ProRule" id="PRU00221"/>
    </source>
</evidence>
<evidence type="ECO:0000256" key="4">
    <source>
        <dbReference type="SAM" id="SignalP"/>
    </source>
</evidence>
<protein>
    <submittedName>
        <fullName evidence="5">Caspase family protein</fullName>
    </submittedName>
</protein>
<dbReference type="PROSITE" id="PS50082">
    <property type="entry name" value="WD_REPEATS_2"/>
    <property type="match status" value="1"/>
</dbReference>
<dbReference type="InterPro" id="IPR011044">
    <property type="entry name" value="Quino_amine_DH_bsu"/>
</dbReference>
<dbReference type="InterPro" id="IPR001680">
    <property type="entry name" value="WD40_rpt"/>
</dbReference>
<dbReference type="Gene3D" id="2.130.10.10">
    <property type="entry name" value="YVTN repeat-like/Quinoprotein amine dehydrogenase"/>
    <property type="match status" value="2"/>
</dbReference>
<keyword evidence="1 3" id="KW-0853">WD repeat</keyword>
<gene>
    <name evidence="5" type="ORF">SMD27_16505</name>
</gene>
<dbReference type="SUPFAM" id="SSF50969">
    <property type="entry name" value="YVTN repeat-like/Quinoprotein amine dehydrogenase"/>
    <property type="match status" value="1"/>
</dbReference>
<dbReference type="Proteomes" id="UP001279642">
    <property type="component" value="Unassembled WGS sequence"/>
</dbReference>